<dbReference type="InterPro" id="IPR039662">
    <property type="entry name" value="Cohesin_Scc3/SA"/>
</dbReference>
<reference evidence="2" key="1">
    <citation type="submission" date="2021-01" db="EMBL/GenBank/DDBJ databases">
        <authorList>
            <person name="Corre E."/>
            <person name="Pelletier E."/>
            <person name="Niang G."/>
            <person name="Scheremetjew M."/>
            <person name="Finn R."/>
            <person name="Kale V."/>
            <person name="Holt S."/>
            <person name="Cochrane G."/>
            <person name="Meng A."/>
            <person name="Brown T."/>
            <person name="Cohen L."/>
        </authorList>
    </citation>
    <scope>NUCLEOTIDE SEQUENCE</scope>
    <source>
        <strain evidence="2">RCC1614</strain>
    </source>
</reference>
<dbReference type="InterPro" id="IPR011989">
    <property type="entry name" value="ARM-like"/>
</dbReference>
<sequence>MVTRKNVLNTEEVASRTLPLFASLTDNSINIALVASAWCARYGVDPSAAVAELYTLIAKAGGSATTITSIELMDCSLEDIGARVLSEFAVRNHDSDVLLENSDPRIAKELTKSFRNNYLQFWDSLIRDSCQTDLLFLSRISPSGRAERAGEEKPCLVSSVPLFDSLVDLITMFSSTRARKIRVAATEAGLQLVTSLIQTVKLHADTRDMKQRQLDAEINKRKRSNNLMIRTLKEALVLTQNRVNSTEGMIKETFNRVFTHRFRDTDANIRTSCMRSIGHWMRDHPLFFLSDFYLKYLGWSLNDKNPDVRLAVLVALRDLYRASSENLALMDTFNARFMYRVIEMLDDIDPRVAAEAVSTVGLLLEASVLPHKDAGAVVSLLLDRSEHVRCAAAALIPSLASRESRNRGAVPPPCYVTHSPATKIHNENIRDTSRDTIMSVVRIIKDLQGSRARSAITVDALWSIHHSTLSDWELLCRMLLFESPEVGKPHDPVSDAELTSNDAAILSNIFACAVRRACGEQLLRRIDARGMTGGRATQRLSIKAQRKEKEYAQETFTKAAMNSIPSLLCRWSSDAAVIGPLIETLRHVKLEHFLLMHRENDFEEILNCIGSLFFQHSSRRIIDACVEFTFHAITNSHGALNEISRKFCENSFHKISERLHHVFTAMKERNGCNTSHAHEGNIDLICDSGKTSYAHSTLQNREIYFQLHGDLARLNAFLSLLPPPAIAQNPLKKFNFFCDLTSFITSAAHGSSRVSVHAVALALRALSLALRHDILSLLHKKDLTISAIAAHVSIRDDFIFNAIALAKLSDGLYSGSRILAKAVISAVTNLIICCQASHVVFDTGLRRAGIAIEVLETLELRFSESTLRTIWDTCNRLLDIPAEGSVQGVDAEDYCADGEISRLAYGLAMYDIAKTTHGFVAAELLANYGHAGHWTDHAIAAIFIDLRHLGPHAAGSTVTISLASAFEEIVVGDQEVAVDLEEAFVEFAERLAGLFMVGSQRDRVAVRCVVEEGLNFVVPTAAPNPMRLSFLSLGLKPFIPKLATKDAKSLIDPLNTVLSAVRSEERAALPLLDFVNCVATRARGACCR</sequence>
<gene>
    <name evidence="2" type="ORF">MPUS1402_LOCUS1094</name>
</gene>
<feature type="domain" description="SCD" evidence="1">
    <location>
        <begin position="258"/>
        <end position="344"/>
    </location>
</feature>
<dbReference type="PANTHER" id="PTHR11199">
    <property type="entry name" value="STROMAL ANTIGEN"/>
    <property type="match status" value="1"/>
</dbReference>
<dbReference type="InterPro" id="IPR016024">
    <property type="entry name" value="ARM-type_fold"/>
</dbReference>
<proteinExistence type="predicted"/>
<name>A0A7R9T868_MICPS</name>
<dbReference type="EMBL" id="HBDY01001435">
    <property type="protein sequence ID" value="CAD8228125.1"/>
    <property type="molecule type" value="Transcribed_RNA"/>
</dbReference>
<dbReference type="Gene3D" id="1.25.10.10">
    <property type="entry name" value="Leucine-rich Repeat Variant"/>
    <property type="match status" value="1"/>
</dbReference>
<dbReference type="SUPFAM" id="SSF48371">
    <property type="entry name" value="ARM repeat"/>
    <property type="match status" value="1"/>
</dbReference>
<dbReference type="GO" id="GO:0000785">
    <property type="term" value="C:chromatin"/>
    <property type="evidence" value="ECO:0007669"/>
    <property type="project" value="TreeGrafter"/>
</dbReference>
<evidence type="ECO:0000259" key="1">
    <source>
        <dbReference type="PROSITE" id="PS51425"/>
    </source>
</evidence>
<organism evidence="2">
    <name type="scientific">Micromonas pusilla</name>
    <name type="common">Picoplanktonic green alga</name>
    <name type="synonym">Chromulina pusilla</name>
    <dbReference type="NCBI Taxonomy" id="38833"/>
    <lineage>
        <taxon>Eukaryota</taxon>
        <taxon>Viridiplantae</taxon>
        <taxon>Chlorophyta</taxon>
        <taxon>Mamiellophyceae</taxon>
        <taxon>Mamiellales</taxon>
        <taxon>Mamiellaceae</taxon>
        <taxon>Micromonas</taxon>
    </lineage>
</organism>
<dbReference type="AlphaFoldDB" id="A0A7R9T868"/>
<dbReference type="GO" id="GO:0003682">
    <property type="term" value="F:chromatin binding"/>
    <property type="evidence" value="ECO:0007669"/>
    <property type="project" value="TreeGrafter"/>
</dbReference>
<dbReference type="GO" id="GO:0008278">
    <property type="term" value="C:cohesin complex"/>
    <property type="evidence" value="ECO:0007669"/>
    <property type="project" value="TreeGrafter"/>
</dbReference>
<dbReference type="GO" id="GO:0005634">
    <property type="term" value="C:nucleus"/>
    <property type="evidence" value="ECO:0007669"/>
    <property type="project" value="TreeGrafter"/>
</dbReference>
<dbReference type="InterPro" id="IPR020839">
    <property type="entry name" value="SCD"/>
</dbReference>
<dbReference type="PROSITE" id="PS51425">
    <property type="entry name" value="SCD"/>
    <property type="match status" value="1"/>
</dbReference>
<dbReference type="Pfam" id="PF24571">
    <property type="entry name" value="HEAT_SCC3-SA"/>
    <property type="match status" value="1"/>
</dbReference>
<accession>A0A7R9T868</accession>
<evidence type="ECO:0000313" key="2">
    <source>
        <dbReference type="EMBL" id="CAD8228125.1"/>
    </source>
</evidence>
<dbReference type="InterPro" id="IPR013721">
    <property type="entry name" value="STAG"/>
</dbReference>
<dbReference type="GO" id="GO:0007062">
    <property type="term" value="P:sister chromatid cohesion"/>
    <property type="evidence" value="ECO:0007669"/>
    <property type="project" value="UniProtKB-ARBA"/>
</dbReference>
<dbReference type="Pfam" id="PF08514">
    <property type="entry name" value="STAG"/>
    <property type="match status" value="1"/>
</dbReference>
<dbReference type="PANTHER" id="PTHR11199:SF0">
    <property type="entry name" value="LD34181P-RELATED"/>
    <property type="match status" value="1"/>
</dbReference>
<dbReference type="InterPro" id="IPR056396">
    <property type="entry name" value="HEAT_SCC3-SA"/>
</dbReference>
<dbReference type="Pfam" id="PF21581">
    <property type="entry name" value="SCD"/>
    <property type="match status" value="1"/>
</dbReference>
<protein>
    <recommendedName>
        <fullName evidence="1">SCD domain-containing protein</fullName>
    </recommendedName>
</protein>